<evidence type="ECO:0008006" key="9">
    <source>
        <dbReference type="Google" id="ProtNLM"/>
    </source>
</evidence>
<keyword evidence="8" id="KW-1185">Reference proteome</keyword>
<keyword evidence="4" id="KW-0238">DNA-binding</keyword>
<evidence type="ECO:0000256" key="3">
    <source>
        <dbReference type="ARBA" id="ARBA00023015"/>
    </source>
</evidence>
<evidence type="ECO:0000256" key="1">
    <source>
        <dbReference type="ARBA" id="ARBA00022723"/>
    </source>
</evidence>
<dbReference type="RefSeq" id="XP_018707505.1">
    <property type="nucleotide sequence ID" value="XM_018845782.1"/>
</dbReference>
<reference evidence="7 8" key="1">
    <citation type="journal article" date="2016" name="Genome Biol. Evol.">
        <title>Divergent and convergent evolution of fungal pathogenicity.</title>
        <authorList>
            <person name="Shang Y."/>
            <person name="Xiao G."/>
            <person name="Zheng P."/>
            <person name="Cen K."/>
            <person name="Zhan S."/>
            <person name="Wang C."/>
        </authorList>
    </citation>
    <scope>NUCLEOTIDE SEQUENCE [LARGE SCALE GENOMIC DNA]</scope>
    <source>
        <strain evidence="7 8">ARSEF 2679</strain>
    </source>
</reference>
<dbReference type="OrthoDB" id="2593732at2759"/>
<dbReference type="GO" id="GO:0046872">
    <property type="term" value="F:metal ion binding"/>
    <property type="evidence" value="ECO:0007669"/>
    <property type="project" value="UniProtKB-KW"/>
</dbReference>
<evidence type="ECO:0000256" key="2">
    <source>
        <dbReference type="ARBA" id="ARBA00022833"/>
    </source>
</evidence>
<sequence length="368" mass="40175">MQRYNDAIAALNTLVSSSDTTGAHLDVVLICCVVFITIENLHGRSAAAACHLRAGCDIVKRFRSAPVGAIAHKMAGRADDMGRFLLVLQDMLNGFGRCLASYVGLDLFADLDFGVPVSDVGHPAVPFASLGEAEAMLANIDRAFYTRMWKVKAYSPQPSNVVDVFADRTRSLESQGPKMNLTHRRAARMATTQDFLVWRKRCEPLLARQDGDVRRIASLALDQGIWGIILGDGSGGEPYASEKCHRVLNLAEDVVRTDASAADRRPLFTCEGMLIWALYYICYGSEDTTVRKRCIALLRAANRREGLWDSRDVATICETAEAALGSGAMSWGDIPHGVLTLADMLHVRPRGFSLESVRDLGADRAGRG</sequence>
<proteinExistence type="predicted"/>
<keyword evidence="5" id="KW-0804">Transcription</keyword>
<dbReference type="PANTHER" id="PTHR36206">
    <property type="entry name" value="ASPERCRYPTIN BIOSYNTHESIS CLUSTER-SPECIFIC TRANSCRIPTION REGULATOR ATNN-RELATED"/>
    <property type="match status" value="1"/>
</dbReference>
<keyword evidence="6" id="KW-0539">Nucleus</keyword>
<dbReference type="GO" id="GO:0003677">
    <property type="term" value="F:DNA binding"/>
    <property type="evidence" value="ECO:0007669"/>
    <property type="project" value="UniProtKB-KW"/>
</dbReference>
<dbReference type="EMBL" id="AZHB01000003">
    <property type="protein sequence ID" value="OAA71624.1"/>
    <property type="molecule type" value="Genomic_DNA"/>
</dbReference>
<evidence type="ECO:0000256" key="4">
    <source>
        <dbReference type="ARBA" id="ARBA00023125"/>
    </source>
</evidence>
<keyword evidence="2" id="KW-0862">Zinc</keyword>
<dbReference type="AlphaFoldDB" id="A0A162LJX1"/>
<organism evidence="7 8">
    <name type="scientific">Cordyceps fumosorosea (strain ARSEF 2679)</name>
    <name type="common">Isaria fumosorosea</name>
    <dbReference type="NCBI Taxonomy" id="1081104"/>
    <lineage>
        <taxon>Eukaryota</taxon>
        <taxon>Fungi</taxon>
        <taxon>Dikarya</taxon>
        <taxon>Ascomycota</taxon>
        <taxon>Pezizomycotina</taxon>
        <taxon>Sordariomycetes</taxon>
        <taxon>Hypocreomycetidae</taxon>
        <taxon>Hypocreales</taxon>
        <taxon>Cordycipitaceae</taxon>
        <taxon>Cordyceps</taxon>
    </lineage>
</organism>
<protein>
    <recommendedName>
        <fullName evidence="9">C6 zinc finger domain protein</fullName>
    </recommendedName>
</protein>
<name>A0A162LJX1_CORFA</name>
<evidence type="ECO:0000313" key="7">
    <source>
        <dbReference type="EMBL" id="OAA71624.1"/>
    </source>
</evidence>
<dbReference type="GeneID" id="30018467"/>
<dbReference type="Proteomes" id="UP000076744">
    <property type="component" value="Unassembled WGS sequence"/>
</dbReference>
<keyword evidence="1" id="KW-0479">Metal-binding</keyword>
<evidence type="ECO:0000256" key="5">
    <source>
        <dbReference type="ARBA" id="ARBA00023163"/>
    </source>
</evidence>
<gene>
    <name evidence="7" type="ORF">ISF_02175</name>
</gene>
<evidence type="ECO:0000313" key="8">
    <source>
        <dbReference type="Proteomes" id="UP000076744"/>
    </source>
</evidence>
<dbReference type="PANTHER" id="PTHR36206:SF12">
    <property type="entry name" value="ASPERCRYPTIN BIOSYNTHESIS CLUSTER-SPECIFIC TRANSCRIPTION REGULATOR ATNN-RELATED"/>
    <property type="match status" value="1"/>
</dbReference>
<evidence type="ECO:0000256" key="6">
    <source>
        <dbReference type="ARBA" id="ARBA00023242"/>
    </source>
</evidence>
<keyword evidence="3" id="KW-0805">Transcription regulation</keyword>
<comment type="caution">
    <text evidence="7">The sequence shown here is derived from an EMBL/GenBank/DDBJ whole genome shotgun (WGS) entry which is preliminary data.</text>
</comment>
<accession>A0A162LJX1</accession>
<dbReference type="InterPro" id="IPR052360">
    <property type="entry name" value="Transcr_Regulatory_Proteins"/>
</dbReference>